<sequence length="118" mass="13834">EKHFRQHVFEDFQQETLCDHEAGQLYGLEKFWAFLKYSRQKPKINPKLEEILKNYKNLEDFHVDGTSFPQQFFPTKSNYNNRKNFTVPAFEAIAAALAKNSDTSNSLKPNGEQYLTNI</sequence>
<organism evidence="1 2">
    <name type="scientific">Rotaria sordida</name>
    <dbReference type="NCBI Taxonomy" id="392033"/>
    <lineage>
        <taxon>Eukaryota</taxon>
        <taxon>Metazoa</taxon>
        <taxon>Spiralia</taxon>
        <taxon>Gnathifera</taxon>
        <taxon>Rotifera</taxon>
        <taxon>Eurotatoria</taxon>
        <taxon>Bdelloidea</taxon>
        <taxon>Philodinida</taxon>
        <taxon>Philodinidae</taxon>
        <taxon>Rotaria</taxon>
    </lineage>
</organism>
<dbReference type="EMBL" id="CAJOBD010059272">
    <property type="protein sequence ID" value="CAF4377388.1"/>
    <property type="molecule type" value="Genomic_DNA"/>
</dbReference>
<comment type="caution">
    <text evidence="1">The sequence shown here is derived from an EMBL/GenBank/DDBJ whole genome shotgun (WGS) entry which is preliminary data.</text>
</comment>
<reference evidence="1" key="1">
    <citation type="submission" date="2021-02" db="EMBL/GenBank/DDBJ databases">
        <authorList>
            <person name="Nowell W R."/>
        </authorList>
    </citation>
    <scope>NUCLEOTIDE SEQUENCE</scope>
</reference>
<dbReference type="GO" id="GO:0000339">
    <property type="term" value="F:RNA cap binding"/>
    <property type="evidence" value="ECO:0007669"/>
    <property type="project" value="InterPro"/>
</dbReference>
<evidence type="ECO:0000313" key="2">
    <source>
        <dbReference type="Proteomes" id="UP000663836"/>
    </source>
</evidence>
<protein>
    <submittedName>
        <fullName evidence="1">Uncharacterized protein</fullName>
    </submittedName>
</protein>
<dbReference type="InterPro" id="IPR006607">
    <property type="entry name" value="DM15"/>
</dbReference>
<accession>A0A820MTG0</accession>
<proteinExistence type="predicted"/>
<dbReference type="Proteomes" id="UP000663836">
    <property type="component" value="Unassembled WGS sequence"/>
</dbReference>
<evidence type="ECO:0000313" key="1">
    <source>
        <dbReference type="EMBL" id="CAF4377388.1"/>
    </source>
</evidence>
<feature type="non-terminal residue" evidence="1">
    <location>
        <position position="118"/>
    </location>
</feature>
<feature type="non-terminal residue" evidence="1">
    <location>
        <position position="1"/>
    </location>
</feature>
<dbReference type="Pfam" id="PF21071">
    <property type="entry name" value="LARP1_HEAT"/>
    <property type="match status" value="1"/>
</dbReference>
<name>A0A820MTG0_9BILA</name>
<dbReference type="GO" id="GO:0048255">
    <property type="term" value="P:mRNA stabilization"/>
    <property type="evidence" value="ECO:0007669"/>
    <property type="project" value="InterPro"/>
</dbReference>
<dbReference type="AlphaFoldDB" id="A0A820MTG0"/>
<gene>
    <name evidence="1" type="ORF">JBS370_LOCUS42730</name>
</gene>